<comment type="caution">
    <text evidence="1">The sequence shown here is derived from an EMBL/GenBank/DDBJ whole genome shotgun (WGS) entry which is preliminary data.</text>
</comment>
<gene>
    <name evidence="1" type="ORF">O1611_g661</name>
</gene>
<sequence>MIEPLPVLNPAGVAVGTGVFVTPPGIRVVQVHGLRGISDEVNRPWWPAHWMPPGSSTISFPFSPSSIVGNEHPGDALEEEARKLLDTLKSECFRRPLVLPCGDSYILWAEDIGGAIVKLALGIAAQETKYERVLNSIQTVVFWGTPHQGSKNYSLDSTVHAIIEACYNGLIGNWFPAKINALSRKLEDVNNKFSPVSHRFTIISCYQRPSPLNLFDVLVTKECATLGLENEVTIGFARPHKDMARLMNREEESVLQTYLINSSIGHWSGFKHCMDLLESAYRKHEVGRQVSSRLRSTEAISRLASDSKLKNWISSEASPRYLTIKLPDLADPIEILNSIAWAMWMYPETLWLACPSIDAYGGSGGLREESWIYASLLQQVLTQQPRAFLYMKHLVPLLADAIRGSIASWTERALWLCLKTVLHAPTRSPLYGFLHVKTSTDADAVRRIDSALQGTDCMFRLVLSFTDNLQVDLKDVDRLKLGLDWIDPEERYSATRGVNPETGSFGGNGQDGSSVPDPAWPMRHPGQMNDLQLQLLTLRIQAMSRPIYIALIWIAFSIRPLYVDELELLLDFDRDANSASVTTCADRRSNFTTRLMKVFPDIVLTKNGRVFANVSYDTLRDILHQLSQNYLAPALTPHLYIARSCLTVLASYALKTTDYPAVETNTGCSRASDNARASIGDTESADKNKPEQANSEPTPIPEAGVPGFHETKPTIKEKSYPWGFDDMTTNQRTLADYTARNWLTHYELSRIDGESELNDEAYLAFVSDGGNVRNWLYLLEHLTDPSQKTSSRFTSDSFDLLQQHLDITKLEDLKTLYRLASRQSSLSSLGCLLTDAAEVGNETVVRSLLANVDSLPEEGIIRALATTYGSAPDEMRRSCAVFLERQHPRRLAQVQLTAQVLGNERTSRLLSEELLAMPMSLERDGWYEDALHRAIEYSDDAMIGFLESRYVPRHPESRQGSEWSLIHRAVSHGDLRSLTRLWKAGLKHDVNVLSPDHRSPLFIASSYGFSEITRFLASNGAVVDNTNGNLNQTALHIASDYGHWGTTKMLLSHGADTTSFDKEGNFPLHRAILKAHVRLAELLIEHFPSSRDERLSTRYSSAATPHSETISSIEFGDNDVLIADNSLAVEPTTDQEAALSGSSLLDTANIQGQTVLFVAAARELPTICRRLLEQGADPNMLADCTRVPLHMASKAGSIDLVQHLLDKGAVINHRMDNDFVIPLHYACYRGHVEVAKALAGHSHRDSRDSLNHTPFSAACSGGHIHIVEALVDYYGKEDRLEGLIAAVRSGHRDVVIYLLEMGCQVNAKTVYGETALGVAASSPNSRITQILLQRGAEPDIENDNGESPLGLAIYWEQESAVRLLLEKGAKMRSPKRFSHHTNLLDFSSSLSSKPITEILLASYRRGGNPIVKASIDHQIPGKGTPLHAAIDAIKDSGELVEVLLENGANPEISARPFGTPLNTACAKAKLDIAEKLLLKLPRLSEYPITGKYGTPLQSAIVGFKEEPDEITIKMLHLLNEHDYGPKGSGNQNGGAYGSAFHAATYLSTWEVVQWYVENSSGNTPFTVDRAGRHPWNLAILRGDWFIAERILTQALVQAGLPGLAPEAFVNLMSQDDKQGLTGLHYAAISSSETMITTILTWCNKVSWGKRLIASRDGDGWTPLHWACRQPKKEIVNTLIANGADVEALTNESWTPFQIARFHGITDEEYLSVLSDIGDQGEEPPEGVEPRAGKECCGYCFIPLGWKYYRCQEKDCHIMLDLSDPSSS</sequence>
<dbReference type="Proteomes" id="UP001153332">
    <property type="component" value="Unassembled WGS sequence"/>
</dbReference>
<keyword evidence="2" id="KW-1185">Reference proteome</keyword>
<proteinExistence type="predicted"/>
<evidence type="ECO:0000313" key="2">
    <source>
        <dbReference type="Proteomes" id="UP001153332"/>
    </source>
</evidence>
<protein>
    <submittedName>
        <fullName evidence="1">Uncharacterized protein</fullName>
    </submittedName>
</protein>
<dbReference type="EMBL" id="JAPUUL010000062">
    <property type="protein sequence ID" value="KAJ8132960.1"/>
    <property type="molecule type" value="Genomic_DNA"/>
</dbReference>
<reference evidence="1" key="1">
    <citation type="submission" date="2022-12" db="EMBL/GenBank/DDBJ databases">
        <title>Genome Sequence of Lasiodiplodia mahajangana.</title>
        <authorList>
            <person name="Buettner E."/>
        </authorList>
    </citation>
    <scope>NUCLEOTIDE SEQUENCE</scope>
    <source>
        <strain evidence="1">VT137</strain>
    </source>
</reference>
<evidence type="ECO:0000313" key="1">
    <source>
        <dbReference type="EMBL" id="KAJ8132960.1"/>
    </source>
</evidence>
<name>A0ACC2JZP1_9PEZI</name>
<accession>A0ACC2JZP1</accession>
<organism evidence="1 2">
    <name type="scientific">Lasiodiplodia mahajangana</name>
    <dbReference type="NCBI Taxonomy" id="1108764"/>
    <lineage>
        <taxon>Eukaryota</taxon>
        <taxon>Fungi</taxon>
        <taxon>Dikarya</taxon>
        <taxon>Ascomycota</taxon>
        <taxon>Pezizomycotina</taxon>
        <taxon>Dothideomycetes</taxon>
        <taxon>Dothideomycetes incertae sedis</taxon>
        <taxon>Botryosphaeriales</taxon>
        <taxon>Botryosphaeriaceae</taxon>
        <taxon>Lasiodiplodia</taxon>
    </lineage>
</organism>